<dbReference type="InterPro" id="IPR055355">
    <property type="entry name" value="ZP-C"/>
</dbReference>
<evidence type="ECO:0000256" key="4">
    <source>
        <dbReference type="PROSITE-ProRule" id="PRU00059"/>
    </source>
</evidence>
<dbReference type="Pfam" id="PF23344">
    <property type="entry name" value="ZP-N"/>
    <property type="match status" value="1"/>
</dbReference>
<dbReference type="PANTHER" id="PTHR14002:SF27">
    <property type="entry name" value="CUB AND ZONA PELLUCIDA-LIKE DOMAIN-CONTAINING PROTEIN 1"/>
    <property type="match status" value="1"/>
</dbReference>
<evidence type="ECO:0000256" key="1">
    <source>
        <dbReference type="ARBA" id="ARBA00022729"/>
    </source>
</evidence>
<dbReference type="InterPro" id="IPR000859">
    <property type="entry name" value="CUB_dom"/>
</dbReference>
<dbReference type="InterPro" id="IPR001507">
    <property type="entry name" value="ZP_dom"/>
</dbReference>
<gene>
    <name evidence="8" type="primary">CUZD1</name>
</gene>
<dbReference type="SMART" id="SM00241">
    <property type="entry name" value="ZP"/>
    <property type="match status" value="1"/>
</dbReference>
<evidence type="ECO:0000313" key="8">
    <source>
        <dbReference type="RefSeq" id="XP_072849369.1"/>
    </source>
</evidence>
<evidence type="ECO:0000256" key="2">
    <source>
        <dbReference type="ARBA" id="ARBA00023157"/>
    </source>
</evidence>
<dbReference type="PRINTS" id="PR00023">
    <property type="entry name" value="ZPELLUCIDA"/>
</dbReference>
<dbReference type="CDD" id="cd00041">
    <property type="entry name" value="CUB"/>
    <property type="match status" value="1"/>
</dbReference>
<dbReference type="PANTHER" id="PTHR14002">
    <property type="entry name" value="ENDOGLIN/TGF-BETA RECEPTOR TYPE III"/>
    <property type="match status" value="1"/>
</dbReference>
<keyword evidence="1" id="KW-0732">Signal</keyword>
<dbReference type="InterPro" id="IPR055356">
    <property type="entry name" value="ZP-N"/>
</dbReference>
<name>A0ABM5FVF7_9SAUR</name>
<dbReference type="Proteomes" id="UP001652642">
    <property type="component" value="Chromosome 3"/>
</dbReference>
<comment type="caution">
    <text evidence="4">Lacks conserved residue(s) required for the propagation of feature annotation.</text>
</comment>
<dbReference type="Pfam" id="PF00431">
    <property type="entry name" value="CUB"/>
    <property type="match status" value="1"/>
</dbReference>
<dbReference type="InterPro" id="IPR035914">
    <property type="entry name" value="Sperma_CUB_dom_sf"/>
</dbReference>
<evidence type="ECO:0000259" key="6">
    <source>
        <dbReference type="PROSITE" id="PS51034"/>
    </source>
</evidence>
<dbReference type="SMART" id="SM00042">
    <property type="entry name" value="CUB"/>
    <property type="match status" value="1"/>
</dbReference>
<evidence type="ECO:0000259" key="5">
    <source>
        <dbReference type="PROSITE" id="PS01180"/>
    </source>
</evidence>
<sequence>MVVVSAKFLCEEGMRNGGQLHNSRGCEFSDCILLHFSPTHVLLWGLLCVLSDGLFFKFNPSSECHRENIEVYDGPTIFSRFLGRVCNSHESVPVFHATSGALTFRITTDSTDFVRNIFAFYYYITPDSSNIKGCGGYLTGPDGSFTSPNYPLSHPEFAYCVWYIETEKHSTIHLTFSDIFLEMDDKCRFDFLAIYDGPTTSSGLIKQVCGLQPQTFESSSNVMTVALSTDYANSYRGFSASYRSILISQPNTTSLSCSSDTMTVTLSKSHLELLGYNGNDLTLNDPACRPIALNPVIFSFSLNGCGTLKKSDGHTISYSNTIAASPMGDIITRQKHIEITVQCIMENNSTVEVIYITENESQYNTSALGRYNLSMSFYESGSFSTEIFDSPYYVDLNQTLYAQVSLHSTDPNLLVFVDTCTASPNPNSESPLYDLVTNGCAKDSSYVAYPLLEHYGRFRFSSFKFLRSLPSVYLHCEVLICDSSNRNSRCTQGCISRHKREVPLYKWKGKTMVGPLRLKGDHNPIGRSG</sequence>
<dbReference type="GeneID" id="110087215"/>
<accession>A0ABM5FVF7</accession>
<keyword evidence="3" id="KW-0325">Glycoprotein</keyword>
<keyword evidence="2" id="KW-1015">Disulfide bond</keyword>
<keyword evidence="7" id="KW-1185">Reference proteome</keyword>
<protein>
    <submittedName>
        <fullName evidence="8">CUB and zona pellucida-like domain-containing protein 1</fullName>
    </submittedName>
</protein>
<dbReference type="InterPro" id="IPR048290">
    <property type="entry name" value="ZP_chr"/>
</dbReference>
<evidence type="ECO:0000313" key="7">
    <source>
        <dbReference type="Proteomes" id="UP001652642"/>
    </source>
</evidence>
<dbReference type="Pfam" id="PF00100">
    <property type="entry name" value="Zona_pellucida"/>
    <property type="match status" value="1"/>
</dbReference>
<feature type="domain" description="ZP" evidence="6">
    <location>
        <begin position="256"/>
        <end position="497"/>
    </location>
</feature>
<proteinExistence type="predicted"/>
<dbReference type="RefSeq" id="XP_072849369.1">
    <property type="nucleotide sequence ID" value="XM_072993268.1"/>
</dbReference>
<dbReference type="Gene3D" id="2.60.120.290">
    <property type="entry name" value="Spermadhesin, CUB domain"/>
    <property type="match status" value="2"/>
</dbReference>
<dbReference type="PROSITE" id="PS01180">
    <property type="entry name" value="CUB"/>
    <property type="match status" value="2"/>
</dbReference>
<dbReference type="PROSITE" id="PS51034">
    <property type="entry name" value="ZP_2"/>
    <property type="match status" value="1"/>
</dbReference>
<feature type="domain" description="CUB" evidence="5">
    <location>
        <begin position="56"/>
        <end position="124"/>
    </location>
</feature>
<reference evidence="8" key="1">
    <citation type="submission" date="2025-08" db="UniProtKB">
        <authorList>
            <consortium name="RefSeq"/>
        </authorList>
    </citation>
    <scope>IDENTIFICATION</scope>
</reference>
<dbReference type="InterPro" id="IPR042235">
    <property type="entry name" value="ZP-C_dom"/>
</dbReference>
<organism evidence="7 8">
    <name type="scientific">Pogona vitticeps</name>
    <name type="common">central bearded dragon</name>
    <dbReference type="NCBI Taxonomy" id="103695"/>
    <lineage>
        <taxon>Eukaryota</taxon>
        <taxon>Metazoa</taxon>
        <taxon>Chordata</taxon>
        <taxon>Craniata</taxon>
        <taxon>Vertebrata</taxon>
        <taxon>Euteleostomi</taxon>
        <taxon>Lepidosauria</taxon>
        <taxon>Squamata</taxon>
        <taxon>Bifurcata</taxon>
        <taxon>Unidentata</taxon>
        <taxon>Episquamata</taxon>
        <taxon>Toxicofera</taxon>
        <taxon>Iguania</taxon>
        <taxon>Acrodonta</taxon>
        <taxon>Agamidae</taxon>
        <taxon>Amphibolurinae</taxon>
        <taxon>Pogona</taxon>
    </lineage>
</organism>
<dbReference type="SUPFAM" id="SSF49854">
    <property type="entry name" value="Spermadhesin, CUB domain"/>
    <property type="match status" value="2"/>
</dbReference>
<dbReference type="Gene3D" id="2.60.40.4100">
    <property type="entry name" value="Zona pellucida, ZP-C domain"/>
    <property type="match status" value="1"/>
</dbReference>
<feature type="domain" description="CUB" evidence="5">
    <location>
        <begin position="134"/>
        <end position="245"/>
    </location>
</feature>
<dbReference type="Gene3D" id="2.60.40.3210">
    <property type="entry name" value="Zona pellucida, ZP-N domain"/>
    <property type="match status" value="1"/>
</dbReference>
<evidence type="ECO:0000256" key="3">
    <source>
        <dbReference type="ARBA" id="ARBA00023180"/>
    </source>
</evidence>